<dbReference type="InterPro" id="IPR032710">
    <property type="entry name" value="NTF2-like_dom_sf"/>
</dbReference>
<gene>
    <name evidence="2" type="ORF">BJ980_002087</name>
</gene>
<dbReference type="RefSeq" id="WP_179502243.1">
    <property type="nucleotide sequence ID" value="NZ_JACCAA010000001.1"/>
</dbReference>
<evidence type="ECO:0000259" key="1">
    <source>
        <dbReference type="Pfam" id="PF12680"/>
    </source>
</evidence>
<evidence type="ECO:0000313" key="2">
    <source>
        <dbReference type="EMBL" id="NYG59164.1"/>
    </source>
</evidence>
<reference evidence="2 3" key="1">
    <citation type="submission" date="2020-07" db="EMBL/GenBank/DDBJ databases">
        <title>Sequencing the genomes of 1000 actinobacteria strains.</title>
        <authorList>
            <person name="Klenk H.-P."/>
        </authorList>
    </citation>
    <scope>NUCLEOTIDE SEQUENCE [LARGE SCALE GENOMIC DNA]</scope>
    <source>
        <strain evidence="2 3">DSM 23819</strain>
    </source>
</reference>
<evidence type="ECO:0000313" key="3">
    <source>
        <dbReference type="Proteomes" id="UP000540656"/>
    </source>
</evidence>
<dbReference type="EMBL" id="JACCAA010000001">
    <property type="protein sequence ID" value="NYG59164.1"/>
    <property type="molecule type" value="Genomic_DNA"/>
</dbReference>
<sequence length="115" mass="12663">MNPADVGRQLCSAIDARDWAALRSLLADDCRVEYCHDGKVFGPDAWVAFNADYPGVWTFTLDDLVADAGRVVVRARTQDSSMTFHVASFLTVTDGLVSEIVEVWTDGLPNPSEER</sequence>
<keyword evidence="3" id="KW-1185">Reference proteome</keyword>
<dbReference type="InterPro" id="IPR037401">
    <property type="entry name" value="SnoaL-like"/>
</dbReference>
<dbReference type="Pfam" id="PF12680">
    <property type="entry name" value="SnoaL_2"/>
    <property type="match status" value="1"/>
</dbReference>
<organism evidence="2 3">
    <name type="scientific">Nocardioides daedukensis</name>
    <dbReference type="NCBI Taxonomy" id="634462"/>
    <lineage>
        <taxon>Bacteria</taxon>
        <taxon>Bacillati</taxon>
        <taxon>Actinomycetota</taxon>
        <taxon>Actinomycetes</taxon>
        <taxon>Propionibacteriales</taxon>
        <taxon>Nocardioidaceae</taxon>
        <taxon>Nocardioides</taxon>
    </lineage>
</organism>
<name>A0A7Y9S1C3_9ACTN</name>
<dbReference type="AlphaFoldDB" id="A0A7Y9S1C3"/>
<comment type="caution">
    <text evidence="2">The sequence shown here is derived from an EMBL/GenBank/DDBJ whole genome shotgun (WGS) entry which is preliminary data.</text>
</comment>
<protein>
    <recommendedName>
        <fullName evidence="1">SnoaL-like domain-containing protein</fullName>
    </recommendedName>
</protein>
<dbReference type="SUPFAM" id="SSF54427">
    <property type="entry name" value="NTF2-like"/>
    <property type="match status" value="1"/>
</dbReference>
<feature type="domain" description="SnoaL-like" evidence="1">
    <location>
        <begin position="8"/>
        <end position="99"/>
    </location>
</feature>
<accession>A0A7Y9S1C3</accession>
<dbReference type="Proteomes" id="UP000540656">
    <property type="component" value="Unassembled WGS sequence"/>
</dbReference>
<proteinExistence type="predicted"/>
<dbReference type="Gene3D" id="3.10.450.50">
    <property type="match status" value="1"/>
</dbReference>